<keyword evidence="7" id="KW-1185">Reference proteome</keyword>
<dbReference type="InterPro" id="IPR036052">
    <property type="entry name" value="TrpB-like_PALP_sf"/>
</dbReference>
<dbReference type="GO" id="GO:0070179">
    <property type="term" value="P:D-serine biosynthetic process"/>
    <property type="evidence" value="ECO:0007669"/>
    <property type="project" value="TreeGrafter"/>
</dbReference>
<dbReference type="RefSeq" id="WP_132431245.1">
    <property type="nucleotide sequence ID" value="NZ_SLWK01000001.1"/>
</dbReference>
<dbReference type="PANTHER" id="PTHR43050:SF1">
    <property type="entry name" value="SERINE RACEMASE"/>
    <property type="match status" value="1"/>
</dbReference>
<dbReference type="GO" id="GO:0030378">
    <property type="term" value="F:serine racemase activity"/>
    <property type="evidence" value="ECO:0007669"/>
    <property type="project" value="TreeGrafter"/>
</dbReference>
<dbReference type="CDD" id="cd01562">
    <property type="entry name" value="Thr-dehyd"/>
    <property type="match status" value="1"/>
</dbReference>
<dbReference type="AlphaFoldDB" id="A0A4R2GMU3"/>
<evidence type="ECO:0000313" key="7">
    <source>
        <dbReference type="Proteomes" id="UP000295221"/>
    </source>
</evidence>
<organism evidence="6 7">
    <name type="scientific">Natronoflexus pectinivorans</name>
    <dbReference type="NCBI Taxonomy" id="682526"/>
    <lineage>
        <taxon>Bacteria</taxon>
        <taxon>Pseudomonadati</taxon>
        <taxon>Bacteroidota</taxon>
        <taxon>Bacteroidia</taxon>
        <taxon>Marinilabiliales</taxon>
        <taxon>Marinilabiliaceae</taxon>
        <taxon>Natronoflexus</taxon>
    </lineage>
</organism>
<evidence type="ECO:0000256" key="2">
    <source>
        <dbReference type="ARBA" id="ARBA00010869"/>
    </source>
</evidence>
<dbReference type="SUPFAM" id="SSF53686">
    <property type="entry name" value="Tryptophan synthase beta subunit-like PLP-dependent enzymes"/>
    <property type="match status" value="1"/>
</dbReference>
<reference evidence="6 7" key="1">
    <citation type="submission" date="2019-03" db="EMBL/GenBank/DDBJ databases">
        <title>Genomic Encyclopedia of Type Strains, Phase IV (KMG-IV): sequencing the most valuable type-strain genomes for metagenomic binning, comparative biology and taxonomic classification.</title>
        <authorList>
            <person name="Goeker M."/>
        </authorList>
    </citation>
    <scope>NUCLEOTIDE SEQUENCE [LARGE SCALE GENOMIC DNA]</scope>
    <source>
        <strain evidence="6 7">DSM 24179</strain>
    </source>
</reference>
<feature type="domain" description="Tryptophan synthase beta chain-like PALP" evidence="5">
    <location>
        <begin position="16"/>
        <end position="304"/>
    </location>
</feature>
<protein>
    <submittedName>
        <fullName evidence="6">Threonine dehydratase</fullName>
    </submittedName>
</protein>
<dbReference type="Gene3D" id="3.40.50.1100">
    <property type="match status" value="2"/>
</dbReference>
<evidence type="ECO:0000256" key="4">
    <source>
        <dbReference type="ARBA" id="ARBA00023239"/>
    </source>
</evidence>
<comment type="similarity">
    <text evidence="2">Belongs to the serine/threonine dehydratase family.</text>
</comment>
<accession>A0A4R2GMU3</accession>
<evidence type="ECO:0000256" key="3">
    <source>
        <dbReference type="ARBA" id="ARBA00022898"/>
    </source>
</evidence>
<dbReference type="GO" id="GO:0003941">
    <property type="term" value="F:L-serine ammonia-lyase activity"/>
    <property type="evidence" value="ECO:0007669"/>
    <property type="project" value="TreeGrafter"/>
</dbReference>
<comment type="cofactor">
    <cofactor evidence="1">
        <name>pyridoxal 5'-phosphate</name>
        <dbReference type="ChEBI" id="CHEBI:597326"/>
    </cofactor>
</comment>
<evidence type="ECO:0000259" key="5">
    <source>
        <dbReference type="Pfam" id="PF00291"/>
    </source>
</evidence>
<comment type="caution">
    <text evidence="6">The sequence shown here is derived from an EMBL/GenBank/DDBJ whole genome shotgun (WGS) entry which is preliminary data.</text>
</comment>
<dbReference type="FunFam" id="3.40.50.1100:FF:000005">
    <property type="entry name" value="Threonine dehydratase catabolic"/>
    <property type="match status" value="1"/>
</dbReference>
<dbReference type="Proteomes" id="UP000295221">
    <property type="component" value="Unassembled WGS sequence"/>
</dbReference>
<dbReference type="Pfam" id="PF00291">
    <property type="entry name" value="PALP"/>
    <property type="match status" value="1"/>
</dbReference>
<dbReference type="GO" id="GO:0030170">
    <property type="term" value="F:pyridoxal phosphate binding"/>
    <property type="evidence" value="ECO:0007669"/>
    <property type="project" value="TreeGrafter"/>
</dbReference>
<dbReference type="PANTHER" id="PTHR43050">
    <property type="entry name" value="SERINE / THREONINE RACEMASE FAMILY MEMBER"/>
    <property type="match status" value="1"/>
</dbReference>
<dbReference type="GO" id="GO:0000287">
    <property type="term" value="F:magnesium ion binding"/>
    <property type="evidence" value="ECO:0007669"/>
    <property type="project" value="TreeGrafter"/>
</dbReference>
<dbReference type="GO" id="GO:0005524">
    <property type="term" value="F:ATP binding"/>
    <property type="evidence" value="ECO:0007669"/>
    <property type="project" value="TreeGrafter"/>
</dbReference>
<dbReference type="InterPro" id="IPR001926">
    <property type="entry name" value="TrpB-like_PALP"/>
</dbReference>
<evidence type="ECO:0000313" key="6">
    <source>
        <dbReference type="EMBL" id="TCO10614.1"/>
    </source>
</evidence>
<dbReference type="GO" id="GO:0018114">
    <property type="term" value="F:threonine racemase activity"/>
    <property type="evidence" value="ECO:0007669"/>
    <property type="project" value="TreeGrafter"/>
</dbReference>
<sequence>MNHPSFEEITKASELIRPYIRQTVVIESTIINRLMHGHVFFKCEHQQKAGAFKFRGATHAVFRLDEEEAAKGVATHSSGNHGAALSLAASFRGIDAHIVMPKNAPLVKVENVRNSGGKIVFCEPTLQSREDTLTEVVKDTGAVFIHPYDNYDVICGQGTAALEMLRNTGELDCVLAPVGGGGLLSGTSIATKGLFAGCMVIGAEPENADDACQSFHTGKVVPSVNPETIADGLRTSLSDLTFSIIKKNVTDIFTVSEISIKAAMIMLRKHAGILAEPSSAVPMAAVMENREFFEGKRIGIIITGGNIDTTKYDFWDAEF</sequence>
<dbReference type="EMBL" id="SLWK01000001">
    <property type="protein sequence ID" value="TCO10614.1"/>
    <property type="molecule type" value="Genomic_DNA"/>
</dbReference>
<name>A0A4R2GMU3_9BACT</name>
<keyword evidence="3" id="KW-0663">Pyridoxal phosphate</keyword>
<gene>
    <name evidence="6" type="ORF">EV194_101244</name>
</gene>
<dbReference type="OrthoDB" id="9811476at2"/>
<proteinExistence type="inferred from homology"/>
<keyword evidence="4" id="KW-0456">Lyase</keyword>
<evidence type="ECO:0000256" key="1">
    <source>
        <dbReference type="ARBA" id="ARBA00001933"/>
    </source>
</evidence>